<dbReference type="EMBL" id="QRTJ01000022">
    <property type="protein sequence ID" value="RGQ65973.1"/>
    <property type="molecule type" value="Genomic_DNA"/>
</dbReference>
<keyword evidence="3" id="KW-0067">ATP-binding</keyword>
<reference evidence="3 4" key="1">
    <citation type="submission" date="2018-08" db="EMBL/GenBank/DDBJ databases">
        <title>A genome reference for cultivated species of the human gut microbiota.</title>
        <authorList>
            <person name="Zou Y."/>
            <person name="Xue W."/>
            <person name="Luo G."/>
        </authorList>
    </citation>
    <scope>NUCLEOTIDE SEQUENCE [LARGE SCALE GENOMIC DNA]</scope>
    <source>
        <strain evidence="3 4">AF27-4BH</strain>
    </source>
</reference>
<dbReference type="PANTHER" id="PTHR30595:SF6">
    <property type="entry name" value="SCHLAFEN ALBA-2 DOMAIN-CONTAINING PROTEIN"/>
    <property type="match status" value="1"/>
</dbReference>
<feature type="compositionally biased region" description="Polar residues" evidence="1">
    <location>
        <begin position="400"/>
        <end position="409"/>
    </location>
</feature>
<feature type="region of interest" description="Disordered" evidence="1">
    <location>
        <begin position="400"/>
        <end position="420"/>
    </location>
</feature>
<accession>A0A412BYX8</accession>
<dbReference type="AlphaFoldDB" id="A0A412BYX8"/>
<dbReference type="Gene3D" id="3.30.950.30">
    <property type="entry name" value="Schlafen, AAA domain"/>
    <property type="match status" value="1"/>
</dbReference>
<dbReference type="PANTHER" id="PTHR30595">
    <property type="entry name" value="GLPR-RELATED TRANSCRIPTIONAL REPRESSOR"/>
    <property type="match status" value="1"/>
</dbReference>
<dbReference type="Gene3D" id="3.30.565.60">
    <property type="match status" value="1"/>
</dbReference>
<sequence length="506" mass="56825">MIDKNYFGEGKNIEFKREIPGNHEKFLKDIIAFSNSTGGKVIVGIEDETGTVYGIGEQSPFKLSDSISNMVSDACTPQIEPDISIQTIEEKTVLVIDIVPGKFRPYYIAKKGKETTAFIRINGTSRPADARKLKELELEGQNISYDSLQEIGREFDKEKALKLCETMKKIAVISCKTDEKNAAKDMTIEKLEDFGILCRVGRTLYPTHAFDLMTDNKSKASKIQCALFKGTIRDVFIDQKEFDGPIYEQVEKAYQFVLRHINMGAEIGGIYRNDSYELPVSAIREMIANAVVHRSYVDKSCIQVSIFDDRVEVLSPGMLYGGLDIETAKLGKSTCRNEAIAEAFHYMHIVEAWGTGIPRIINRCREYDLPEPTFEEFGNGFKVTMFRKVSNANEKVSNANEKVSNANEKVSNDNEKVSNDNEKVSNTFEKYLPLFKEAEITEKFIENSGRVFLESGVDKPFGQANIMEWLGCSKSKATNVMNAMKAAKVIKKVTGLGAGKYKFIEL</sequence>
<dbReference type="Proteomes" id="UP000286137">
    <property type="component" value="Unassembled WGS sequence"/>
</dbReference>
<evidence type="ECO:0000259" key="2">
    <source>
        <dbReference type="Pfam" id="PF04326"/>
    </source>
</evidence>
<evidence type="ECO:0000256" key="1">
    <source>
        <dbReference type="SAM" id="MobiDB-lite"/>
    </source>
</evidence>
<dbReference type="RefSeq" id="WP_117994166.1">
    <property type="nucleotide sequence ID" value="NZ_OZ186738.1"/>
</dbReference>
<dbReference type="InterPro" id="IPR038461">
    <property type="entry name" value="Schlafen_AlbA_2_dom_sf"/>
</dbReference>
<evidence type="ECO:0000313" key="4">
    <source>
        <dbReference type="Proteomes" id="UP000286137"/>
    </source>
</evidence>
<evidence type="ECO:0000313" key="3">
    <source>
        <dbReference type="EMBL" id="RGQ65973.1"/>
    </source>
</evidence>
<protein>
    <submittedName>
        <fullName evidence="3">ATP-binding protein</fullName>
    </submittedName>
</protein>
<comment type="caution">
    <text evidence="3">The sequence shown here is derived from an EMBL/GenBank/DDBJ whole genome shotgun (WGS) entry which is preliminary data.</text>
</comment>
<keyword evidence="3" id="KW-0547">Nucleotide-binding</keyword>
<dbReference type="Pfam" id="PF04326">
    <property type="entry name" value="SLFN_AlbA_2"/>
    <property type="match status" value="1"/>
</dbReference>
<gene>
    <name evidence="3" type="ORF">DWY88_11070</name>
</gene>
<organism evidence="3 4">
    <name type="scientific">Mediterraneibacter gnavus</name>
    <name type="common">Ruminococcus gnavus</name>
    <dbReference type="NCBI Taxonomy" id="33038"/>
    <lineage>
        <taxon>Bacteria</taxon>
        <taxon>Bacillati</taxon>
        <taxon>Bacillota</taxon>
        <taxon>Clostridia</taxon>
        <taxon>Lachnospirales</taxon>
        <taxon>Lachnospiraceae</taxon>
        <taxon>Mediterraneibacter</taxon>
    </lineage>
</organism>
<dbReference type="InterPro" id="IPR038475">
    <property type="entry name" value="RecG_C_sf"/>
</dbReference>
<feature type="compositionally biased region" description="Basic and acidic residues" evidence="1">
    <location>
        <begin position="410"/>
        <end position="420"/>
    </location>
</feature>
<dbReference type="Pfam" id="PF13749">
    <property type="entry name" value="HATPase_c_4"/>
    <property type="match status" value="1"/>
</dbReference>
<name>A0A412BYX8_MEDGN</name>
<proteinExistence type="predicted"/>
<dbReference type="GO" id="GO:0005524">
    <property type="term" value="F:ATP binding"/>
    <property type="evidence" value="ECO:0007669"/>
    <property type="project" value="UniProtKB-KW"/>
</dbReference>
<dbReference type="InterPro" id="IPR007421">
    <property type="entry name" value="Schlafen_AlbA_2_dom"/>
</dbReference>
<feature type="domain" description="Schlafen AlbA-2" evidence="2">
    <location>
        <begin position="9"/>
        <end position="128"/>
    </location>
</feature>